<proteinExistence type="predicted"/>
<accession>A0A0R0A8P3</accession>
<evidence type="ECO:0000313" key="2">
    <source>
        <dbReference type="EMBL" id="KRG37697.1"/>
    </source>
</evidence>
<organism evidence="2 3">
    <name type="scientific">Stenotrophomonas panacihumi</name>
    <dbReference type="NCBI Taxonomy" id="676599"/>
    <lineage>
        <taxon>Bacteria</taxon>
        <taxon>Pseudomonadati</taxon>
        <taxon>Pseudomonadota</taxon>
        <taxon>Gammaproteobacteria</taxon>
        <taxon>Lysobacterales</taxon>
        <taxon>Lysobacteraceae</taxon>
        <taxon>Stenotrophomonas</taxon>
    </lineage>
</organism>
<dbReference type="AlphaFoldDB" id="A0A0R0A8P3"/>
<dbReference type="Proteomes" id="UP000051802">
    <property type="component" value="Unassembled WGS sequence"/>
</dbReference>
<name>A0A0R0A8P3_9GAMM</name>
<protein>
    <submittedName>
        <fullName evidence="2">Thioredoxin</fullName>
    </submittedName>
</protein>
<gene>
    <name evidence="2" type="ORF">ARC20_02050</name>
</gene>
<comment type="caution">
    <text evidence="2">The sequence shown here is derived from an EMBL/GenBank/DDBJ whole genome shotgun (WGS) entry which is preliminary data.</text>
</comment>
<feature type="domain" description="Thioredoxin" evidence="1">
    <location>
        <begin position="17"/>
        <end position="104"/>
    </location>
</feature>
<reference evidence="2 3" key="1">
    <citation type="submission" date="2015-10" db="EMBL/GenBank/DDBJ databases">
        <title>Genome sequencing and analysis of members of genus Stenotrophomonas.</title>
        <authorList>
            <person name="Patil P.P."/>
            <person name="Midha S."/>
            <person name="Patil P.B."/>
        </authorList>
    </citation>
    <scope>NUCLEOTIDE SEQUENCE [LARGE SCALE GENOMIC DNA]</scope>
    <source>
        <strain evidence="2 3">JCM 16536</strain>
    </source>
</reference>
<dbReference type="SUPFAM" id="SSF52833">
    <property type="entry name" value="Thioredoxin-like"/>
    <property type="match status" value="1"/>
</dbReference>
<dbReference type="Gene3D" id="3.40.30.10">
    <property type="entry name" value="Glutaredoxin"/>
    <property type="match status" value="1"/>
</dbReference>
<dbReference type="CDD" id="cd02947">
    <property type="entry name" value="TRX_family"/>
    <property type="match status" value="1"/>
</dbReference>
<dbReference type="OrthoDB" id="215495at2"/>
<dbReference type="InterPro" id="IPR036249">
    <property type="entry name" value="Thioredoxin-like_sf"/>
</dbReference>
<dbReference type="RefSeq" id="WP_057649196.1">
    <property type="nucleotide sequence ID" value="NZ_LLXU01000131.1"/>
</dbReference>
<sequence>MAFVGDYAASEPTAEAVAALPGRVALEFGAPWCGHCQAAQPALAQALQARGDATHLKVEDGKGRPLGRAYRVKLWPTLVLLRDGQEVARVVRPREAADLADALARWDAAPPAQVENVSG</sequence>
<keyword evidence="3" id="KW-1185">Reference proteome</keyword>
<dbReference type="Pfam" id="PF00085">
    <property type="entry name" value="Thioredoxin"/>
    <property type="match status" value="1"/>
</dbReference>
<dbReference type="STRING" id="676599.ARC20_02050"/>
<evidence type="ECO:0000313" key="3">
    <source>
        <dbReference type="Proteomes" id="UP000051802"/>
    </source>
</evidence>
<evidence type="ECO:0000259" key="1">
    <source>
        <dbReference type="Pfam" id="PF00085"/>
    </source>
</evidence>
<dbReference type="EMBL" id="LLXU01000131">
    <property type="protein sequence ID" value="KRG37697.1"/>
    <property type="molecule type" value="Genomic_DNA"/>
</dbReference>
<dbReference type="InterPro" id="IPR013766">
    <property type="entry name" value="Thioredoxin_domain"/>
</dbReference>